<dbReference type="Pfam" id="PF03781">
    <property type="entry name" value="FGE-sulfatase"/>
    <property type="match status" value="1"/>
</dbReference>
<dbReference type="SUPFAM" id="SSF56436">
    <property type="entry name" value="C-type lectin-like"/>
    <property type="match status" value="1"/>
</dbReference>
<accession>A0A4S3M160</accession>
<dbReference type="AlphaFoldDB" id="A0A4S3M160"/>
<dbReference type="Gene3D" id="3.90.1580.10">
    <property type="entry name" value="paralog of FGE (formylglycine-generating enzyme)"/>
    <property type="match status" value="1"/>
</dbReference>
<evidence type="ECO:0000313" key="3">
    <source>
        <dbReference type="Proteomes" id="UP000305939"/>
    </source>
</evidence>
<dbReference type="InterPro" id="IPR042095">
    <property type="entry name" value="SUMF_sf"/>
</dbReference>
<keyword evidence="2" id="KW-0449">Lipoprotein</keyword>
<dbReference type="InterPro" id="IPR019866">
    <property type="entry name" value="Glid_motil-assoc_lipo_GldK"/>
</dbReference>
<dbReference type="PROSITE" id="PS51257">
    <property type="entry name" value="PROKAR_LIPOPROTEIN"/>
    <property type="match status" value="1"/>
</dbReference>
<proteinExistence type="predicted"/>
<organism evidence="2 3">
    <name type="scientific">Robertkochia marina</name>
    <dbReference type="NCBI Taxonomy" id="1227945"/>
    <lineage>
        <taxon>Bacteria</taxon>
        <taxon>Pseudomonadati</taxon>
        <taxon>Bacteroidota</taxon>
        <taxon>Flavobacteriia</taxon>
        <taxon>Flavobacteriales</taxon>
        <taxon>Flavobacteriaceae</taxon>
        <taxon>Robertkochia</taxon>
    </lineage>
</organism>
<keyword evidence="3" id="KW-1185">Reference proteome</keyword>
<protein>
    <submittedName>
        <fullName evidence="2">Gliding motility lipoprotein GldK</fullName>
    </submittedName>
</protein>
<dbReference type="Proteomes" id="UP000305939">
    <property type="component" value="Unassembled WGS sequence"/>
</dbReference>
<feature type="domain" description="Sulfatase-modifying factor enzyme-like" evidence="1">
    <location>
        <begin position="40"/>
        <end position="440"/>
    </location>
</feature>
<name>A0A4S3M160_9FLAO</name>
<dbReference type="RefSeq" id="WP_136334304.1">
    <property type="nucleotide sequence ID" value="NZ_QXMP01000007.1"/>
</dbReference>
<comment type="caution">
    <text evidence="2">The sequence shown here is derived from an EMBL/GenBank/DDBJ whole genome shotgun (WGS) entry which is preliminary data.</text>
</comment>
<evidence type="ECO:0000259" key="1">
    <source>
        <dbReference type="Pfam" id="PF03781"/>
    </source>
</evidence>
<sequence>MKKLFLLASVSLLLASCGSNDRGELVGVRGKSWHPEKPYGMSLVPGGSFIMGKSDDDVANVLNAPTKTVTVRSFYMDETEITNSEYRQFVEWVKDSIVRTRLAIFAEELGEVPGNGGIGEYAFKDADTTNLSEYEKYMLFNYESFDEEGYRGRRLNKDVDLVWNTSRYPDQYYAEVMDSMYIPEEEAYNGRRSIDVTKLKYAYNWMDIQAAARAKGQGDRKDFIRKEETLVYPDTTVWIKDFSYSYNEPMHNDYFWSEAYSEYPVVGVTWHQAKAFCAWRSKYKNDFNKGKGKQPVNQFRLPTEAEWEYAARGGIESGTYPWGGPYILNDRGCFMANFKPLRGDYAADQALYTVEAKSYDPNDYNLYNMAGNVSEWTNSSYDPNSYEYVSTMNPNTYDGENKRRVIRGGSWKDVAYFLQVSTRDYEYQDSARSYIGFRTVQDYMGTEATQN</sequence>
<evidence type="ECO:0000313" key="2">
    <source>
        <dbReference type="EMBL" id="THD68814.1"/>
    </source>
</evidence>
<dbReference type="PANTHER" id="PTHR23150">
    <property type="entry name" value="SULFATASE MODIFYING FACTOR 1, 2"/>
    <property type="match status" value="1"/>
</dbReference>
<dbReference type="OrthoDB" id="9768004at2"/>
<dbReference type="InterPro" id="IPR016187">
    <property type="entry name" value="CTDL_fold"/>
</dbReference>
<reference evidence="2 3" key="1">
    <citation type="submission" date="2019-04" db="EMBL/GenBank/DDBJ databases">
        <title>Draft genome sequence of Robertkochia marina CC-AMO-30D.</title>
        <authorList>
            <person name="Hameed A."/>
            <person name="Lin S.-Y."/>
            <person name="Shahina M."/>
            <person name="Lai W.-A."/>
            <person name="Young C.-C."/>
        </authorList>
    </citation>
    <scope>NUCLEOTIDE SEQUENCE [LARGE SCALE GENOMIC DNA]</scope>
    <source>
        <strain evidence="2 3">CC-AMO-30D</strain>
    </source>
</reference>
<dbReference type="PANTHER" id="PTHR23150:SF19">
    <property type="entry name" value="FORMYLGLYCINE-GENERATING ENZYME"/>
    <property type="match status" value="1"/>
</dbReference>
<gene>
    <name evidence="2" type="primary">gldK</name>
    <name evidence="2" type="ORF">E7Z59_00350</name>
</gene>
<dbReference type="NCBIfam" id="TIGR03525">
    <property type="entry name" value="GldK"/>
    <property type="match status" value="1"/>
</dbReference>
<dbReference type="EMBL" id="SSMC01000001">
    <property type="protein sequence ID" value="THD68814.1"/>
    <property type="molecule type" value="Genomic_DNA"/>
</dbReference>
<dbReference type="GO" id="GO:0120147">
    <property type="term" value="F:formylglycine-generating oxidase activity"/>
    <property type="evidence" value="ECO:0007669"/>
    <property type="project" value="TreeGrafter"/>
</dbReference>
<dbReference type="InterPro" id="IPR051043">
    <property type="entry name" value="Sulfatase_Mod_Factor_Kinase"/>
</dbReference>
<dbReference type="InterPro" id="IPR005532">
    <property type="entry name" value="SUMF_dom"/>
</dbReference>